<dbReference type="GO" id="GO:0016772">
    <property type="term" value="F:transferase activity, transferring phosphorus-containing groups"/>
    <property type="evidence" value="ECO:0007669"/>
    <property type="project" value="InterPro"/>
</dbReference>
<sequence>MHITKMLRAAWRALFARASFQGVIVGRGEVPSFFEGTVAKMGLRGTSEVERNKFDLIVRTHSDVIVVTTALDNDAVMYVIHNDKVLALVTASGNFVAHAAIVANEYIQVRPDERKVFIGGARGVFRHLATGDRVRIELRGGVNRTALLEKISSP</sequence>
<evidence type="ECO:0000313" key="3">
    <source>
        <dbReference type="Proteomes" id="UP000177117"/>
    </source>
</evidence>
<name>A0A1F8EMY3_9BACT</name>
<feature type="domain" description="PEP-utilising enzyme mobile" evidence="1">
    <location>
        <begin position="62"/>
        <end position="106"/>
    </location>
</feature>
<evidence type="ECO:0000259" key="1">
    <source>
        <dbReference type="Pfam" id="PF00391"/>
    </source>
</evidence>
<comment type="caution">
    <text evidence="2">The sequence shown here is derived from an EMBL/GenBank/DDBJ whole genome shotgun (WGS) entry which is preliminary data.</text>
</comment>
<organism evidence="2 3">
    <name type="scientific">Candidatus Yanofskybacteria bacterium RIFCSPHIGHO2_01_FULL_41_53</name>
    <dbReference type="NCBI Taxonomy" id="1802663"/>
    <lineage>
        <taxon>Bacteria</taxon>
        <taxon>Candidatus Yanofskyibacteriota</taxon>
    </lineage>
</organism>
<dbReference type="EMBL" id="MGJD01000006">
    <property type="protein sequence ID" value="OGN01409.1"/>
    <property type="molecule type" value="Genomic_DNA"/>
</dbReference>
<dbReference type="Proteomes" id="UP000177117">
    <property type="component" value="Unassembled WGS sequence"/>
</dbReference>
<dbReference type="SUPFAM" id="SSF52009">
    <property type="entry name" value="Phosphohistidine domain"/>
    <property type="match status" value="1"/>
</dbReference>
<proteinExistence type="predicted"/>
<reference evidence="2 3" key="1">
    <citation type="journal article" date="2016" name="Nat. Commun.">
        <title>Thousands of microbial genomes shed light on interconnected biogeochemical processes in an aquifer system.</title>
        <authorList>
            <person name="Anantharaman K."/>
            <person name="Brown C.T."/>
            <person name="Hug L.A."/>
            <person name="Sharon I."/>
            <person name="Castelle C.J."/>
            <person name="Probst A.J."/>
            <person name="Thomas B.C."/>
            <person name="Singh A."/>
            <person name="Wilkins M.J."/>
            <person name="Karaoz U."/>
            <person name="Brodie E.L."/>
            <person name="Williams K.H."/>
            <person name="Hubbard S.S."/>
            <person name="Banfield J.F."/>
        </authorList>
    </citation>
    <scope>NUCLEOTIDE SEQUENCE [LARGE SCALE GENOMIC DNA]</scope>
</reference>
<dbReference type="AlphaFoldDB" id="A0A1F8EMY3"/>
<protein>
    <recommendedName>
        <fullName evidence="1">PEP-utilising enzyme mobile domain-containing protein</fullName>
    </recommendedName>
</protein>
<dbReference type="InterPro" id="IPR036637">
    <property type="entry name" value="Phosphohistidine_dom_sf"/>
</dbReference>
<accession>A0A1F8EMY3</accession>
<dbReference type="Gene3D" id="3.50.30.10">
    <property type="entry name" value="Phosphohistidine domain"/>
    <property type="match status" value="1"/>
</dbReference>
<gene>
    <name evidence="2" type="ORF">A2650_00815</name>
</gene>
<evidence type="ECO:0000313" key="2">
    <source>
        <dbReference type="EMBL" id="OGN01409.1"/>
    </source>
</evidence>
<dbReference type="Pfam" id="PF00391">
    <property type="entry name" value="PEP-utilizers"/>
    <property type="match status" value="1"/>
</dbReference>
<dbReference type="InterPro" id="IPR008279">
    <property type="entry name" value="PEP-util_enz_mobile_dom"/>
</dbReference>